<comment type="subcellular location">
    <subcellularLocation>
        <location evidence="1">Nucleus</location>
    </subcellularLocation>
</comment>
<keyword evidence="8" id="KW-1185">Reference proteome</keyword>
<organism evidence="7 8">
    <name type="scientific">Tetradesmus obliquus</name>
    <name type="common">Green alga</name>
    <name type="synonym">Acutodesmus obliquus</name>
    <dbReference type="NCBI Taxonomy" id="3088"/>
    <lineage>
        <taxon>Eukaryota</taxon>
        <taxon>Viridiplantae</taxon>
        <taxon>Chlorophyta</taxon>
        <taxon>core chlorophytes</taxon>
        <taxon>Chlorophyceae</taxon>
        <taxon>CS clade</taxon>
        <taxon>Sphaeropleales</taxon>
        <taxon>Scenedesmaceae</taxon>
        <taxon>Tetradesmus</taxon>
    </lineage>
</organism>
<dbReference type="InterPro" id="IPR050358">
    <property type="entry name" value="RSE1/DDB1/CFT1"/>
</dbReference>
<dbReference type="Gene3D" id="2.130.10.10">
    <property type="entry name" value="YVTN repeat-like/Quinoprotein amine dehydrogenase"/>
    <property type="match status" value="1"/>
</dbReference>
<proteinExistence type="predicted"/>
<reference evidence="7 8" key="1">
    <citation type="submission" date="2016-10" db="EMBL/GenBank/DDBJ databases">
        <authorList>
            <person name="Cai Z."/>
        </authorList>
    </citation>
    <scope>NUCLEOTIDE SEQUENCE [LARGE SCALE GENOMIC DNA]</scope>
</reference>
<accession>A0A383VFJ4</accession>
<evidence type="ECO:0000259" key="6">
    <source>
        <dbReference type="Pfam" id="PF10433"/>
    </source>
</evidence>
<dbReference type="EMBL" id="FNXT01000407">
    <property type="protein sequence ID" value="SZX64328.1"/>
    <property type="molecule type" value="Genomic_DNA"/>
</dbReference>
<dbReference type="GO" id="GO:0008380">
    <property type="term" value="P:RNA splicing"/>
    <property type="evidence" value="ECO:0007669"/>
    <property type="project" value="UniProtKB-KW"/>
</dbReference>
<sequence>MFLYNLTLSRPSGIQCAIYGNFSAPKAQEIVVSRGRVLELIRPGDNGRLQVLLSTDVFGVIRSLAAFRLTGAQRDYVLVGSDSGRLVILDYNKERNAFVKVHQETFGRSGCRRIVPGQYVAADPKGRACIIGAVEKQKFVYVLNRDSAANLTISSPLEAHKSHNIVFSMTALDCGFDNPVFAAIELDYADADQDPSGEAAAAAQKHLTYYELDLGLNHVLRKWSDPVDNGANLLIPVPGSGDGPGGVLVCCENFLLYRHQGHEEVRTVLPRREDLSGDRGVLIVAYASHKKKAYSFFLLQSEYGDIYKATLVYEGEAVSELRVKYFDSLPPATSLAVLKTGFLFAASETGNHALYQFVVRGVGMQGLLSGPG</sequence>
<dbReference type="GO" id="GO:0006397">
    <property type="term" value="P:mRNA processing"/>
    <property type="evidence" value="ECO:0007669"/>
    <property type="project" value="UniProtKB-KW"/>
</dbReference>
<dbReference type="Proteomes" id="UP000256970">
    <property type="component" value="Unassembled WGS sequence"/>
</dbReference>
<keyword evidence="2" id="KW-0507">mRNA processing</keyword>
<evidence type="ECO:0000256" key="5">
    <source>
        <dbReference type="ARBA" id="ARBA00023242"/>
    </source>
</evidence>
<dbReference type="PANTHER" id="PTHR10644">
    <property type="entry name" value="DNA REPAIR/RNA PROCESSING CPSF FAMILY"/>
    <property type="match status" value="1"/>
</dbReference>
<evidence type="ECO:0000313" key="7">
    <source>
        <dbReference type="EMBL" id="SZX64328.1"/>
    </source>
</evidence>
<gene>
    <name evidence="7" type="ORF">BQ4739_LOCUS4841</name>
</gene>
<evidence type="ECO:0000313" key="8">
    <source>
        <dbReference type="Proteomes" id="UP000256970"/>
    </source>
</evidence>
<dbReference type="InterPro" id="IPR015943">
    <property type="entry name" value="WD40/YVTN_repeat-like_dom_sf"/>
</dbReference>
<dbReference type="AlphaFoldDB" id="A0A383VFJ4"/>
<keyword evidence="4" id="KW-0508">mRNA splicing</keyword>
<evidence type="ECO:0000256" key="2">
    <source>
        <dbReference type="ARBA" id="ARBA00022664"/>
    </source>
</evidence>
<evidence type="ECO:0000256" key="1">
    <source>
        <dbReference type="ARBA" id="ARBA00004123"/>
    </source>
</evidence>
<dbReference type="InterPro" id="IPR018846">
    <property type="entry name" value="Beta-prop_RSE1/DDB1/CPSF1_1st"/>
</dbReference>
<dbReference type="GO" id="GO:0005681">
    <property type="term" value="C:spliceosomal complex"/>
    <property type="evidence" value="ECO:0007669"/>
    <property type="project" value="UniProtKB-KW"/>
</dbReference>
<keyword evidence="3" id="KW-0747">Spliceosome</keyword>
<feature type="domain" description="RSE1/DDB1/CPSF1 first beta-propeller" evidence="6">
    <location>
        <begin position="14"/>
        <end position="358"/>
    </location>
</feature>
<evidence type="ECO:0000256" key="3">
    <source>
        <dbReference type="ARBA" id="ARBA00022728"/>
    </source>
</evidence>
<evidence type="ECO:0000256" key="4">
    <source>
        <dbReference type="ARBA" id="ARBA00023187"/>
    </source>
</evidence>
<name>A0A383VFJ4_TETOB</name>
<dbReference type="FunFam" id="2.130.10.10:FF:001143">
    <property type="entry name" value="Pre-mRNA-splicing factor rse-1, putative"/>
    <property type="match status" value="1"/>
</dbReference>
<dbReference type="Pfam" id="PF10433">
    <property type="entry name" value="Beta-prop_RSE1_1st"/>
    <property type="match status" value="1"/>
</dbReference>
<protein>
    <recommendedName>
        <fullName evidence="6">RSE1/DDB1/CPSF1 first beta-propeller domain-containing protein</fullName>
    </recommendedName>
</protein>
<dbReference type="STRING" id="3088.A0A383VFJ4"/>
<keyword evidence="5" id="KW-0539">Nucleus</keyword>